<protein>
    <submittedName>
        <fullName evidence="11">Cytochrome P450</fullName>
    </submittedName>
</protein>
<evidence type="ECO:0000256" key="8">
    <source>
        <dbReference type="ARBA" id="ARBA00023033"/>
    </source>
</evidence>
<dbReference type="GO" id="GO:0005506">
    <property type="term" value="F:iron ion binding"/>
    <property type="evidence" value="ECO:0007669"/>
    <property type="project" value="InterPro"/>
</dbReference>
<comment type="caution">
    <text evidence="11">The sequence shown here is derived from an EMBL/GenBank/DDBJ whole genome shotgun (WGS) entry which is preliminary data.</text>
</comment>
<gene>
    <name evidence="11" type="ORF">CONPUDRAFT_169196</name>
</gene>
<dbReference type="PANTHER" id="PTHR46300">
    <property type="entry name" value="P450, PUTATIVE (EUROFUNG)-RELATED-RELATED"/>
    <property type="match status" value="1"/>
</dbReference>
<dbReference type="InterPro" id="IPR036396">
    <property type="entry name" value="Cyt_P450_sf"/>
</dbReference>
<keyword evidence="8 10" id="KW-0503">Monooxygenase</keyword>
<evidence type="ECO:0000256" key="5">
    <source>
        <dbReference type="ARBA" id="ARBA00022723"/>
    </source>
</evidence>
<dbReference type="OrthoDB" id="2789670at2759"/>
<dbReference type="PRINTS" id="PR00463">
    <property type="entry name" value="EP450I"/>
</dbReference>
<dbReference type="Pfam" id="PF00067">
    <property type="entry name" value="p450"/>
    <property type="match status" value="1"/>
</dbReference>
<evidence type="ECO:0000256" key="3">
    <source>
        <dbReference type="ARBA" id="ARBA00010617"/>
    </source>
</evidence>
<evidence type="ECO:0000313" key="12">
    <source>
        <dbReference type="Proteomes" id="UP000053558"/>
    </source>
</evidence>
<evidence type="ECO:0000256" key="2">
    <source>
        <dbReference type="ARBA" id="ARBA00005179"/>
    </source>
</evidence>
<keyword evidence="12" id="KW-1185">Reference proteome</keyword>
<dbReference type="KEGG" id="cput:CONPUDRAFT_169196"/>
<evidence type="ECO:0000256" key="9">
    <source>
        <dbReference type="PIRSR" id="PIRSR602401-1"/>
    </source>
</evidence>
<dbReference type="OMA" id="ISATQMF"/>
<organism evidence="11 12">
    <name type="scientific">Coniophora puteana (strain RWD-64-598)</name>
    <name type="common">Brown rot fungus</name>
    <dbReference type="NCBI Taxonomy" id="741705"/>
    <lineage>
        <taxon>Eukaryota</taxon>
        <taxon>Fungi</taxon>
        <taxon>Dikarya</taxon>
        <taxon>Basidiomycota</taxon>
        <taxon>Agaricomycotina</taxon>
        <taxon>Agaricomycetes</taxon>
        <taxon>Agaricomycetidae</taxon>
        <taxon>Boletales</taxon>
        <taxon>Coniophorineae</taxon>
        <taxon>Coniophoraceae</taxon>
        <taxon>Coniophora</taxon>
    </lineage>
</organism>
<dbReference type="GO" id="GO:0004497">
    <property type="term" value="F:monooxygenase activity"/>
    <property type="evidence" value="ECO:0007669"/>
    <property type="project" value="UniProtKB-KW"/>
</dbReference>
<keyword evidence="6 10" id="KW-0560">Oxidoreductase</keyword>
<accession>A0A5M3MAR5</accession>
<evidence type="ECO:0000256" key="4">
    <source>
        <dbReference type="ARBA" id="ARBA00022617"/>
    </source>
</evidence>
<comment type="cofactor">
    <cofactor evidence="1 9">
        <name>heme</name>
        <dbReference type="ChEBI" id="CHEBI:30413"/>
    </cofactor>
</comment>
<dbReference type="InterPro" id="IPR050364">
    <property type="entry name" value="Cytochrome_P450_fung"/>
</dbReference>
<keyword evidence="5 9" id="KW-0479">Metal-binding</keyword>
<dbReference type="InterPro" id="IPR001128">
    <property type="entry name" value="Cyt_P450"/>
</dbReference>
<evidence type="ECO:0000256" key="6">
    <source>
        <dbReference type="ARBA" id="ARBA00023002"/>
    </source>
</evidence>
<dbReference type="InterPro" id="IPR017972">
    <property type="entry name" value="Cyt_P450_CS"/>
</dbReference>
<dbReference type="SUPFAM" id="SSF48264">
    <property type="entry name" value="Cytochrome P450"/>
    <property type="match status" value="1"/>
</dbReference>
<dbReference type="PANTHER" id="PTHR46300:SF7">
    <property type="entry name" value="P450, PUTATIVE (EUROFUNG)-RELATED"/>
    <property type="match status" value="1"/>
</dbReference>
<dbReference type="Gene3D" id="1.10.630.10">
    <property type="entry name" value="Cytochrome P450"/>
    <property type="match status" value="1"/>
</dbReference>
<dbReference type="EMBL" id="JH711587">
    <property type="protein sequence ID" value="EIW75964.1"/>
    <property type="molecule type" value="Genomic_DNA"/>
</dbReference>
<evidence type="ECO:0000256" key="10">
    <source>
        <dbReference type="RuleBase" id="RU000461"/>
    </source>
</evidence>
<dbReference type="GO" id="GO:0016705">
    <property type="term" value="F:oxidoreductase activity, acting on paired donors, with incorporation or reduction of molecular oxygen"/>
    <property type="evidence" value="ECO:0007669"/>
    <property type="project" value="InterPro"/>
</dbReference>
<feature type="binding site" description="axial binding residue" evidence="9">
    <location>
        <position position="440"/>
    </location>
    <ligand>
        <name>heme</name>
        <dbReference type="ChEBI" id="CHEBI:30413"/>
    </ligand>
    <ligandPart>
        <name>Fe</name>
        <dbReference type="ChEBI" id="CHEBI:18248"/>
    </ligandPart>
</feature>
<comment type="similarity">
    <text evidence="3 10">Belongs to the cytochrome P450 family.</text>
</comment>
<dbReference type="GeneID" id="19206172"/>
<dbReference type="AlphaFoldDB" id="A0A5M3MAR5"/>
<evidence type="ECO:0000256" key="1">
    <source>
        <dbReference type="ARBA" id="ARBA00001971"/>
    </source>
</evidence>
<dbReference type="Proteomes" id="UP000053558">
    <property type="component" value="Unassembled WGS sequence"/>
</dbReference>
<dbReference type="CDD" id="cd11065">
    <property type="entry name" value="CYP64-like"/>
    <property type="match status" value="1"/>
</dbReference>
<dbReference type="GO" id="GO:0020037">
    <property type="term" value="F:heme binding"/>
    <property type="evidence" value="ECO:0007669"/>
    <property type="project" value="InterPro"/>
</dbReference>
<keyword evidence="7 9" id="KW-0408">Iron</keyword>
<reference evidence="12" key="1">
    <citation type="journal article" date="2012" name="Science">
        <title>The Paleozoic origin of enzymatic lignin decomposition reconstructed from 31 fungal genomes.</title>
        <authorList>
            <person name="Floudas D."/>
            <person name="Binder M."/>
            <person name="Riley R."/>
            <person name="Barry K."/>
            <person name="Blanchette R.A."/>
            <person name="Henrissat B."/>
            <person name="Martinez A.T."/>
            <person name="Otillar R."/>
            <person name="Spatafora J.W."/>
            <person name="Yadav J.S."/>
            <person name="Aerts A."/>
            <person name="Benoit I."/>
            <person name="Boyd A."/>
            <person name="Carlson A."/>
            <person name="Copeland A."/>
            <person name="Coutinho P.M."/>
            <person name="de Vries R.P."/>
            <person name="Ferreira P."/>
            <person name="Findley K."/>
            <person name="Foster B."/>
            <person name="Gaskell J."/>
            <person name="Glotzer D."/>
            <person name="Gorecki P."/>
            <person name="Heitman J."/>
            <person name="Hesse C."/>
            <person name="Hori C."/>
            <person name="Igarashi K."/>
            <person name="Jurgens J.A."/>
            <person name="Kallen N."/>
            <person name="Kersten P."/>
            <person name="Kohler A."/>
            <person name="Kuees U."/>
            <person name="Kumar T.K.A."/>
            <person name="Kuo A."/>
            <person name="LaButti K."/>
            <person name="Larrondo L.F."/>
            <person name="Lindquist E."/>
            <person name="Ling A."/>
            <person name="Lombard V."/>
            <person name="Lucas S."/>
            <person name="Lundell T."/>
            <person name="Martin R."/>
            <person name="McLaughlin D.J."/>
            <person name="Morgenstern I."/>
            <person name="Morin E."/>
            <person name="Murat C."/>
            <person name="Nagy L.G."/>
            <person name="Nolan M."/>
            <person name="Ohm R.A."/>
            <person name="Patyshakuliyeva A."/>
            <person name="Rokas A."/>
            <person name="Ruiz-Duenas F.J."/>
            <person name="Sabat G."/>
            <person name="Salamov A."/>
            <person name="Samejima M."/>
            <person name="Schmutz J."/>
            <person name="Slot J.C."/>
            <person name="St John F."/>
            <person name="Stenlid J."/>
            <person name="Sun H."/>
            <person name="Sun S."/>
            <person name="Syed K."/>
            <person name="Tsang A."/>
            <person name="Wiebenga A."/>
            <person name="Young D."/>
            <person name="Pisabarro A."/>
            <person name="Eastwood D.C."/>
            <person name="Martin F."/>
            <person name="Cullen D."/>
            <person name="Grigoriev I.V."/>
            <person name="Hibbett D.S."/>
        </authorList>
    </citation>
    <scope>NUCLEOTIDE SEQUENCE [LARGE SCALE GENOMIC DNA]</scope>
    <source>
        <strain evidence="12">RWD-64-598 SS2</strain>
    </source>
</reference>
<name>A0A5M3MAR5_CONPW</name>
<evidence type="ECO:0000313" key="11">
    <source>
        <dbReference type="EMBL" id="EIW75964.1"/>
    </source>
</evidence>
<sequence length="486" mass="54554">MPATWILISAFAVALLGYFISSRTVGKRNGAHLPPGPIGLPLIGNILQLRGSQHHLTLSRLRKIYGDLFRCSVFGRDIIIISSEKVARDLLDKRSTKFSGRPSAAGYSAMGLEFNTGFIGYTDTWRLHRRFYHEALRRDVVSRYHSVQLRQAHALIVNIAAQPEGYEKHLQTFSASVILSAVYGYDAVQKDDALVAMVEHVDKLIAERVFSFEVLLASGLPFLLTTPTWVPDFGVKRALSLVREVVQKTTAAPFEYTQTTLANKTGNHSMVGDILRKWEDQSPPQDTVEALKNAAFTAYTAGAETTQSTLLTFVYAMLMNPEVQARAQEQIDAVVQAKRLPDLNDRLFLPLVDAILRETIRWMPSAPIGLPRSTTEDDVYEGYFIRKGSFVVVNIWEIFHDATRYTDPMSFNPNRFLRPDGTLTDDTSYTMIFGFGRRVCPGQYFADNSLWLVVASMLAMFNISKAKDDEGEEMEPDPHWVSGITQ</sequence>
<evidence type="ECO:0000256" key="7">
    <source>
        <dbReference type="ARBA" id="ARBA00023004"/>
    </source>
</evidence>
<proteinExistence type="inferred from homology"/>
<dbReference type="PRINTS" id="PR00385">
    <property type="entry name" value="P450"/>
</dbReference>
<dbReference type="RefSeq" id="XP_007773957.1">
    <property type="nucleotide sequence ID" value="XM_007775767.1"/>
</dbReference>
<dbReference type="PROSITE" id="PS00086">
    <property type="entry name" value="CYTOCHROME_P450"/>
    <property type="match status" value="1"/>
</dbReference>
<dbReference type="InterPro" id="IPR002401">
    <property type="entry name" value="Cyt_P450_E_grp-I"/>
</dbReference>
<comment type="pathway">
    <text evidence="2">Secondary metabolite biosynthesis.</text>
</comment>
<keyword evidence="4 9" id="KW-0349">Heme</keyword>